<evidence type="ECO:0000313" key="2">
    <source>
        <dbReference type="EMBL" id="VDN42897.1"/>
    </source>
</evidence>
<organism evidence="4">
    <name type="scientific">Gongylonema pulchrum</name>
    <dbReference type="NCBI Taxonomy" id="637853"/>
    <lineage>
        <taxon>Eukaryota</taxon>
        <taxon>Metazoa</taxon>
        <taxon>Ecdysozoa</taxon>
        <taxon>Nematoda</taxon>
        <taxon>Chromadorea</taxon>
        <taxon>Rhabditida</taxon>
        <taxon>Spirurina</taxon>
        <taxon>Spiruromorpha</taxon>
        <taxon>Spiruroidea</taxon>
        <taxon>Gongylonematidae</taxon>
        <taxon>Gongylonema</taxon>
    </lineage>
</organism>
<dbReference type="WBParaSite" id="GPUH_0002451401-mRNA-1">
    <property type="protein sequence ID" value="GPUH_0002451401-mRNA-1"/>
    <property type="gene ID" value="GPUH_0002451401"/>
</dbReference>
<dbReference type="AlphaFoldDB" id="A0A183EU43"/>
<evidence type="ECO:0000313" key="4">
    <source>
        <dbReference type="WBParaSite" id="GPUH_0002451401-mRNA-1"/>
    </source>
</evidence>
<gene>
    <name evidence="2" type="ORF">GPUH_LOCUS24484</name>
</gene>
<keyword evidence="3" id="KW-1185">Reference proteome</keyword>
<proteinExistence type="predicted"/>
<accession>A0A183EU43</accession>
<reference evidence="2 3" key="2">
    <citation type="submission" date="2018-11" db="EMBL/GenBank/DDBJ databases">
        <authorList>
            <consortium name="Pathogen Informatics"/>
        </authorList>
    </citation>
    <scope>NUCLEOTIDE SEQUENCE [LARGE SCALE GENOMIC DNA]</scope>
</reference>
<sequence>MELGKPKVIIIKYNHLIHDHAYSLSAHPEQRLVKMHDYEDIPLTLLHGSAAPTSSERGHSRHHHVMPHAIAEDPQEREEAQETEPNTTEDVVELSSSGVTFSAPPQPSSDNSRQMIRRRSTTSEGASNGPSLLTRKNPNRMAGHFVESAVSRLLTFTVQKSDCPNATLE</sequence>
<evidence type="ECO:0000313" key="3">
    <source>
        <dbReference type="Proteomes" id="UP000271098"/>
    </source>
</evidence>
<feature type="compositionally biased region" description="Polar residues" evidence="1">
    <location>
        <begin position="83"/>
        <end position="100"/>
    </location>
</feature>
<dbReference type="Proteomes" id="UP000271098">
    <property type="component" value="Unassembled WGS sequence"/>
</dbReference>
<name>A0A183EU43_9BILA</name>
<reference evidence="4" key="1">
    <citation type="submission" date="2016-06" db="UniProtKB">
        <authorList>
            <consortium name="WormBaseParasite"/>
        </authorList>
    </citation>
    <scope>IDENTIFICATION</scope>
</reference>
<feature type="region of interest" description="Disordered" evidence="1">
    <location>
        <begin position="71"/>
        <end position="140"/>
    </location>
</feature>
<evidence type="ECO:0000256" key="1">
    <source>
        <dbReference type="SAM" id="MobiDB-lite"/>
    </source>
</evidence>
<dbReference type="EMBL" id="UYRT01101274">
    <property type="protein sequence ID" value="VDN42897.1"/>
    <property type="molecule type" value="Genomic_DNA"/>
</dbReference>
<feature type="compositionally biased region" description="Polar residues" evidence="1">
    <location>
        <begin position="122"/>
        <end position="136"/>
    </location>
</feature>
<protein>
    <submittedName>
        <fullName evidence="2 4">Uncharacterized protein</fullName>
    </submittedName>
</protein>
<feature type="compositionally biased region" description="Acidic residues" evidence="1">
    <location>
        <begin position="73"/>
        <end position="82"/>
    </location>
</feature>